<feature type="transmembrane region" description="Helical" evidence="10">
    <location>
        <begin position="55"/>
        <end position="76"/>
    </location>
</feature>
<feature type="transmembrane region" description="Helical" evidence="10">
    <location>
        <begin position="149"/>
        <end position="171"/>
    </location>
</feature>
<dbReference type="Pfam" id="PF07690">
    <property type="entry name" value="MFS_1"/>
    <property type="match status" value="1"/>
</dbReference>
<feature type="transmembrane region" description="Helical" evidence="10">
    <location>
        <begin position="287"/>
        <end position="309"/>
    </location>
</feature>
<dbReference type="PANTHER" id="PTHR23502">
    <property type="entry name" value="MAJOR FACILITATOR SUPERFAMILY"/>
    <property type="match status" value="1"/>
</dbReference>
<feature type="domain" description="Major facilitator superfamily (MFS) profile" evidence="11">
    <location>
        <begin position="57"/>
        <end position="495"/>
    </location>
</feature>
<dbReference type="GO" id="GO:0022857">
    <property type="term" value="F:transmembrane transporter activity"/>
    <property type="evidence" value="ECO:0007669"/>
    <property type="project" value="InterPro"/>
</dbReference>
<comment type="subcellular location">
    <subcellularLocation>
        <location evidence="1">Membrane</location>
        <topology evidence="1">Multi-pass membrane protein</topology>
    </subcellularLocation>
</comment>
<evidence type="ECO:0000256" key="4">
    <source>
        <dbReference type="ARBA" id="ARBA00023136"/>
    </source>
</evidence>
<comment type="similarity">
    <text evidence="5">Belongs to the major facilitator superfamily. CAR1 family.</text>
</comment>
<dbReference type="PANTHER" id="PTHR23502:SF68">
    <property type="entry name" value="MULTIDRUG TRANSPORTER, PUTATIVE (AFU_ORTHOLOGUE AFUA_3G01120)-RELATED"/>
    <property type="match status" value="1"/>
</dbReference>
<evidence type="ECO:0000256" key="10">
    <source>
        <dbReference type="SAM" id="Phobius"/>
    </source>
</evidence>
<comment type="function">
    <text evidence="6">MFS transporter; part of the gene cluster that mediates the biosynthesis of cercosporin, a light-activated, non-host-selective toxin. The perylenequinone chromophore of cercosporin absorbs light energy to attain an electronically-activated triplet state and produces active oxygen species such as the hydroxyl radical, superoxide, hydrogen peroxide or singlet oxygen upon reaction with oxygen molecules. These reactive oxygen species cause damage to various cellular components including lipids, proteins and nucleic acids. Responsible for secretion and accumulation of cercosporin, but does not play any roles in self-protection against the toxicity of cercosporin.</text>
</comment>
<gene>
    <name evidence="12" type="ORF">CAC42_7494</name>
</gene>
<evidence type="ECO:0000256" key="7">
    <source>
        <dbReference type="ARBA" id="ARBA00069139"/>
    </source>
</evidence>
<name>A0A2K1QXE7_9PEZI</name>
<keyword evidence="13" id="KW-1185">Reference proteome</keyword>
<evidence type="ECO:0000313" key="12">
    <source>
        <dbReference type="EMBL" id="PNS19650.1"/>
    </source>
</evidence>
<dbReference type="InterPro" id="IPR036259">
    <property type="entry name" value="MFS_trans_sf"/>
</dbReference>
<feature type="transmembrane region" description="Helical" evidence="10">
    <location>
        <begin position="466"/>
        <end position="486"/>
    </location>
</feature>
<feature type="transmembrane region" description="Helical" evidence="10">
    <location>
        <begin position="315"/>
        <end position="342"/>
    </location>
</feature>
<dbReference type="STRING" id="2082308.A0A2K1QXE7"/>
<evidence type="ECO:0000313" key="13">
    <source>
        <dbReference type="Proteomes" id="UP000243797"/>
    </source>
</evidence>
<evidence type="ECO:0000256" key="2">
    <source>
        <dbReference type="ARBA" id="ARBA00022692"/>
    </source>
</evidence>
<keyword evidence="2 10" id="KW-0812">Transmembrane</keyword>
<feature type="transmembrane region" description="Helical" evidence="10">
    <location>
        <begin position="123"/>
        <end position="143"/>
    </location>
</feature>
<feature type="transmembrane region" description="Helical" evidence="10">
    <location>
        <begin position="212"/>
        <end position="232"/>
    </location>
</feature>
<evidence type="ECO:0000256" key="9">
    <source>
        <dbReference type="SAM" id="MobiDB-lite"/>
    </source>
</evidence>
<dbReference type="InParanoid" id="A0A2K1QXE7"/>
<evidence type="ECO:0000259" key="11">
    <source>
        <dbReference type="PROSITE" id="PS50850"/>
    </source>
</evidence>
<feature type="transmembrane region" description="Helical" evidence="10">
    <location>
        <begin position="373"/>
        <end position="392"/>
    </location>
</feature>
<dbReference type="SUPFAM" id="SSF103473">
    <property type="entry name" value="MFS general substrate transporter"/>
    <property type="match status" value="1"/>
</dbReference>
<protein>
    <recommendedName>
        <fullName evidence="7">Cercosporin MFS transporter CTB4</fullName>
    </recommendedName>
    <alternativeName>
        <fullName evidence="8">Cercosporin toxin biosynthesis cluster protein 4</fullName>
    </alternativeName>
</protein>
<reference evidence="12 13" key="1">
    <citation type="submission" date="2017-06" db="EMBL/GenBank/DDBJ databases">
        <title>Draft genome sequence of a variant of Elsinoe murrayae.</title>
        <authorList>
            <person name="Cheng Q."/>
        </authorList>
    </citation>
    <scope>NUCLEOTIDE SEQUENCE [LARGE SCALE GENOMIC DNA]</scope>
    <source>
        <strain evidence="12 13">CQ-2017a</strain>
    </source>
</reference>
<evidence type="ECO:0000256" key="1">
    <source>
        <dbReference type="ARBA" id="ARBA00004141"/>
    </source>
</evidence>
<dbReference type="PROSITE" id="PS50850">
    <property type="entry name" value="MFS"/>
    <property type="match status" value="1"/>
</dbReference>
<dbReference type="OrthoDB" id="5296287at2759"/>
<organism evidence="12 13">
    <name type="scientific">Sphaceloma murrayae</name>
    <dbReference type="NCBI Taxonomy" id="2082308"/>
    <lineage>
        <taxon>Eukaryota</taxon>
        <taxon>Fungi</taxon>
        <taxon>Dikarya</taxon>
        <taxon>Ascomycota</taxon>
        <taxon>Pezizomycotina</taxon>
        <taxon>Dothideomycetes</taxon>
        <taxon>Dothideomycetidae</taxon>
        <taxon>Myriangiales</taxon>
        <taxon>Elsinoaceae</taxon>
        <taxon>Sphaceloma</taxon>
    </lineage>
</organism>
<accession>A0A2K1QXE7</accession>
<feature type="transmembrane region" description="Helical" evidence="10">
    <location>
        <begin position="183"/>
        <end position="206"/>
    </location>
</feature>
<evidence type="ECO:0000256" key="3">
    <source>
        <dbReference type="ARBA" id="ARBA00022989"/>
    </source>
</evidence>
<dbReference type="InterPro" id="IPR020846">
    <property type="entry name" value="MFS_dom"/>
</dbReference>
<dbReference type="Proteomes" id="UP000243797">
    <property type="component" value="Unassembled WGS sequence"/>
</dbReference>
<keyword evidence="4 10" id="KW-0472">Membrane</keyword>
<feature type="transmembrane region" description="Helical" evidence="10">
    <location>
        <begin position="96"/>
        <end position="116"/>
    </location>
</feature>
<evidence type="ECO:0000256" key="5">
    <source>
        <dbReference type="ARBA" id="ARBA00038347"/>
    </source>
</evidence>
<dbReference type="GO" id="GO:0016020">
    <property type="term" value="C:membrane"/>
    <property type="evidence" value="ECO:0007669"/>
    <property type="project" value="UniProtKB-SubCell"/>
</dbReference>
<sequence length="500" mass="54313">MSDQDPDVENKAGPNDNAMEKSTSSTSTAHDEYMVTWDGDDDAANPLNWSKGKKVVHIVLISALTFTTPLASSMFAPGVSYVLREFEQSNQVLASFVVSVYLVGYAFGPLLCAPLCEIYGRAIVYQVTNVLFLAFSIACAVAPTFNSLIVLRFLAGSAGSAPLVLGGGTIADLYKREERGAKMAIFSMGPLVGPVIGPIAGAFIAQEVSWRWVFWVISMAAGLVTVACLIFMRETYAPTILEQKARKIRKDKGNTSYRTAFDNGDTPTDVFVKAFSRPSKMFFTSPLVFMFTMYLSIVYGFCYLLFVTITEVFEGAYGFSTGIAGLAFLGIGIGMFLGLAVFGSTSDRRMRSLKAKAEASGGSVDDVPPEVRLELMVIAALVVPIGLFWYGWSAEKRIHFIMPIIGTAWFGVGLMGIFLSVQTYLVDCYPLYAASVTSTHMVMRSLLGAFLPLAGRPLYSNLGLGWGNSVLGFVAVAMIPLPVALLKYGGRVRQKYQIKF</sequence>
<dbReference type="AlphaFoldDB" id="A0A2K1QXE7"/>
<evidence type="ECO:0000256" key="6">
    <source>
        <dbReference type="ARBA" id="ARBA00053977"/>
    </source>
</evidence>
<feature type="transmembrane region" description="Helical" evidence="10">
    <location>
        <begin position="431"/>
        <end position="454"/>
    </location>
</feature>
<dbReference type="InterPro" id="IPR011701">
    <property type="entry name" value="MFS"/>
</dbReference>
<dbReference type="EMBL" id="NKHZ01000031">
    <property type="protein sequence ID" value="PNS19650.1"/>
    <property type="molecule type" value="Genomic_DNA"/>
</dbReference>
<evidence type="ECO:0000256" key="8">
    <source>
        <dbReference type="ARBA" id="ARBA00077167"/>
    </source>
</evidence>
<comment type="caution">
    <text evidence="12">The sequence shown here is derived from an EMBL/GenBank/DDBJ whole genome shotgun (WGS) entry which is preliminary data.</text>
</comment>
<keyword evidence="3 10" id="KW-1133">Transmembrane helix</keyword>
<dbReference type="CDD" id="cd17323">
    <property type="entry name" value="MFS_Tpo1_MDR_like"/>
    <property type="match status" value="1"/>
</dbReference>
<feature type="region of interest" description="Disordered" evidence="9">
    <location>
        <begin position="1"/>
        <end position="27"/>
    </location>
</feature>
<dbReference type="FunFam" id="1.20.1250.20:FF:000011">
    <property type="entry name" value="MFS multidrug transporter, putative"/>
    <property type="match status" value="1"/>
</dbReference>
<proteinExistence type="inferred from homology"/>
<dbReference type="Gene3D" id="1.20.1250.20">
    <property type="entry name" value="MFS general substrate transporter like domains"/>
    <property type="match status" value="1"/>
</dbReference>
<feature type="transmembrane region" description="Helical" evidence="10">
    <location>
        <begin position="398"/>
        <end position="419"/>
    </location>
</feature>